<dbReference type="Gene3D" id="2.30.29.30">
    <property type="entry name" value="Pleckstrin-homology domain (PH domain)/Phosphotyrosine-binding domain (PTB)"/>
    <property type="match status" value="1"/>
</dbReference>
<dbReference type="Proteomes" id="UP001316803">
    <property type="component" value="Unassembled WGS sequence"/>
</dbReference>
<comment type="caution">
    <text evidence="3">The sequence shown here is derived from an EMBL/GenBank/DDBJ whole genome shotgun (WGS) entry which is preliminary data.</text>
</comment>
<feature type="compositionally biased region" description="Low complexity" evidence="1">
    <location>
        <begin position="46"/>
        <end position="60"/>
    </location>
</feature>
<sequence>MAEPTPSAGQEASSEPRLVQDETKLATNPKGTEDSTAPASSTDAQSTVSKATEAASSAATGVKDQVFSMFGGGAKKEKKVEEDDANEPSGSSKAQTQKADDDDEKAEEEEADVQFEPVVHLTQQVETKTHEEAEEQTFKMRAKLFKFDRDSREWKERGTGDVRLLKHKENGKTRLVMRRDKTLKVCANHYVTPDMKLSPNVGSDRSWVWNVAADVSEGEPEAQTLAIRFGNSENANLFKEAFIKAQQDNEALFKDE</sequence>
<name>A0AAN8ECI0_9EURO</name>
<evidence type="ECO:0000313" key="4">
    <source>
        <dbReference type="Proteomes" id="UP001316803"/>
    </source>
</evidence>
<dbReference type="AlphaFoldDB" id="A0AAN8ECI0"/>
<dbReference type="InterPro" id="IPR045256">
    <property type="entry name" value="RanBP1_RanBD"/>
</dbReference>
<proteinExistence type="predicted"/>
<evidence type="ECO:0000313" key="3">
    <source>
        <dbReference type="EMBL" id="KAK5952038.1"/>
    </source>
</evidence>
<reference evidence="3 4" key="1">
    <citation type="submission" date="2022-12" db="EMBL/GenBank/DDBJ databases">
        <title>Genomic features and morphological characterization of a novel Knufia sp. strain isolated from spacecraft assembly facility.</title>
        <authorList>
            <person name="Teixeira M."/>
            <person name="Chander A.M."/>
            <person name="Stajich J.E."/>
            <person name="Venkateswaran K."/>
        </authorList>
    </citation>
    <scope>NUCLEOTIDE SEQUENCE [LARGE SCALE GENOMIC DNA]</scope>
    <source>
        <strain evidence="3 4">FJI-L2-BK-P2</strain>
    </source>
</reference>
<protein>
    <submittedName>
        <fullName evidence="3">Ran GTPase binding protein Sbp1</fullName>
    </submittedName>
</protein>
<dbReference type="PANTHER" id="PTHR23138:SF87">
    <property type="entry name" value="E3 SUMO-PROTEIN LIGASE RANBP2"/>
    <property type="match status" value="1"/>
</dbReference>
<dbReference type="PANTHER" id="PTHR23138">
    <property type="entry name" value="RAN BINDING PROTEIN"/>
    <property type="match status" value="1"/>
</dbReference>
<feature type="compositionally biased region" description="Acidic residues" evidence="1">
    <location>
        <begin position="100"/>
        <end position="113"/>
    </location>
</feature>
<evidence type="ECO:0000256" key="1">
    <source>
        <dbReference type="SAM" id="MobiDB-lite"/>
    </source>
</evidence>
<dbReference type="InterPro" id="IPR045255">
    <property type="entry name" value="RanBP1-like"/>
</dbReference>
<feature type="domain" description="RanBD1" evidence="2">
    <location>
        <begin position="114"/>
        <end position="251"/>
    </location>
</feature>
<feature type="compositionally biased region" description="Polar residues" evidence="1">
    <location>
        <begin position="88"/>
        <end position="97"/>
    </location>
</feature>
<accession>A0AAN8ECI0</accession>
<gene>
    <name evidence="3" type="primary">sbp1</name>
    <name evidence="3" type="ORF">OHC33_006925</name>
</gene>
<dbReference type="InterPro" id="IPR000156">
    <property type="entry name" value="Ran_bind_dom"/>
</dbReference>
<feature type="region of interest" description="Disordered" evidence="1">
    <location>
        <begin position="1"/>
        <end position="119"/>
    </location>
</feature>
<organism evidence="3 4">
    <name type="scientific">Knufia fluminis</name>
    <dbReference type="NCBI Taxonomy" id="191047"/>
    <lineage>
        <taxon>Eukaryota</taxon>
        <taxon>Fungi</taxon>
        <taxon>Dikarya</taxon>
        <taxon>Ascomycota</taxon>
        <taxon>Pezizomycotina</taxon>
        <taxon>Eurotiomycetes</taxon>
        <taxon>Chaetothyriomycetidae</taxon>
        <taxon>Chaetothyriales</taxon>
        <taxon>Trichomeriaceae</taxon>
        <taxon>Knufia</taxon>
    </lineage>
</organism>
<dbReference type="GO" id="GO:0005643">
    <property type="term" value="C:nuclear pore"/>
    <property type="evidence" value="ECO:0007669"/>
    <property type="project" value="TreeGrafter"/>
</dbReference>
<dbReference type="InterPro" id="IPR011993">
    <property type="entry name" value="PH-like_dom_sf"/>
</dbReference>
<dbReference type="CDD" id="cd13179">
    <property type="entry name" value="RanBD_RanBP1"/>
    <property type="match status" value="1"/>
</dbReference>
<dbReference type="GO" id="GO:0006913">
    <property type="term" value="P:nucleocytoplasmic transport"/>
    <property type="evidence" value="ECO:0007669"/>
    <property type="project" value="InterPro"/>
</dbReference>
<dbReference type="PROSITE" id="PS50196">
    <property type="entry name" value="RANBD1"/>
    <property type="match status" value="1"/>
</dbReference>
<dbReference type="GO" id="GO:0005096">
    <property type="term" value="F:GTPase activator activity"/>
    <property type="evidence" value="ECO:0007669"/>
    <property type="project" value="TreeGrafter"/>
</dbReference>
<dbReference type="FunFam" id="2.30.29.30:FF:000254">
    <property type="entry name" value="Ran-specific GTPase-activating protein 1"/>
    <property type="match status" value="1"/>
</dbReference>
<dbReference type="SMART" id="SM00160">
    <property type="entry name" value="RanBD"/>
    <property type="match status" value="1"/>
</dbReference>
<keyword evidence="4" id="KW-1185">Reference proteome</keyword>
<evidence type="ECO:0000259" key="2">
    <source>
        <dbReference type="PROSITE" id="PS50196"/>
    </source>
</evidence>
<feature type="compositionally biased region" description="Polar residues" evidence="1">
    <location>
        <begin position="25"/>
        <end position="45"/>
    </location>
</feature>
<dbReference type="Pfam" id="PF00638">
    <property type="entry name" value="Ran_BP1"/>
    <property type="match status" value="1"/>
</dbReference>
<dbReference type="GO" id="GO:0005737">
    <property type="term" value="C:cytoplasm"/>
    <property type="evidence" value="ECO:0007669"/>
    <property type="project" value="TreeGrafter"/>
</dbReference>
<dbReference type="EMBL" id="JAKLMC020000017">
    <property type="protein sequence ID" value="KAK5952038.1"/>
    <property type="molecule type" value="Genomic_DNA"/>
</dbReference>
<dbReference type="SUPFAM" id="SSF50729">
    <property type="entry name" value="PH domain-like"/>
    <property type="match status" value="1"/>
</dbReference>